<feature type="region of interest" description="Disordered" evidence="1">
    <location>
        <begin position="195"/>
        <end position="221"/>
    </location>
</feature>
<gene>
    <name evidence="2" type="ORF">BOX15_Mlig010308g1</name>
</gene>
<evidence type="ECO:0000256" key="1">
    <source>
        <dbReference type="SAM" id="MobiDB-lite"/>
    </source>
</evidence>
<evidence type="ECO:0000313" key="3">
    <source>
        <dbReference type="Proteomes" id="UP000215902"/>
    </source>
</evidence>
<feature type="compositionally biased region" description="Gly residues" evidence="1">
    <location>
        <begin position="50"/>
        <end position="59"/>
    </location>
</feature>
<feature type="region of interest" description="Disordered" evidence="1">
    <location>
        <begin position="108"/>
        <end position="151"/>
    </location>
</feature>
<protein>
    <recommendedName>
        <fullName evidence="4">UBA domain-containing protein</fullName>
    </recommendedName>
</protein>
<reference evidence="2 3" key="1">
    <citation type="submission" date="2017-06" db="EMBL/GenBank/DDBJ databases">
        <title>A platform for efficient transgenesis in Macrostomum lignano, a flatworm model organism for stem cell research.</title>
        <authorList>
            <person name="Berezikov E."/>
        </authorList>
    </citation>
    <scope>NUCLEOTIDE SEQUENCE [LARGE SCALE GENOMIC DNA]</scope>
    <source>
        <strain evidence="2">DV1</strain>
        <tissue evidence="2">Whole organism</tissue>
    </source>
</reference>
<name>A0A267EWF5_9PLAT</name>
<dbReference type="STRING" id="282301.A0A267EWF5"/>
<feature type="compositionally biased region" description="Low complexity" evidence="1">
    <location>
        <begin position="13"/>
        <end position="24"/>
    </location>
</feature>
<evidence type="ECO:0008006" key="4">
    <source>
        <dbReference type="Google" id="ProtNLM"/>
    </source>
</evidence>
<feature type="region of interest" description="Disordered" evidence="1">
    <location>
        <begin position="1"/>
        <end position="80"/>
    </location>
</feature>
<keyword evidence="3" id="KW-1185">Reference proteome</keyword>
<feature type="compositionally biased region" description="Pro residues" evidence="1">
    <location>
        <begin position="119"/>
        <end position="130"/>
    </location>
</feature>
<feature type="compositionally biased region" description="Low complexity" evidence="1">
    <location>
        <begin position="131"/>
        <end position="151"/>
    </location>
</feature>
<feature type="compositionally biased region" description="Polar residues" evidence="1">
    <location>
        <begin position="1"/>
        <end position="10"/>
    </location>
</feature>
<evidence type="ECO:0000313" key="2">
    <source>
        <dbReference type="EMBL" id="PAA65865.1"/>
    </source>
</evidence>
<feature type="compositionally biased region" description="Low complexity" evidence="1">
    <location>
        <begin position="108"/>
        <end position="118"/>
    </location>
</feature>
<sequence>MGNRDSQPTSPDAEAAASSGTAAGRCPGTSAALPSSPTPCLLVRGSSDASGGGGGGSDGGARCLSLPASPRSAGSSRLSLGSSLSSLGTSLAAFGAPLAEFDSPLLRSAASSPTTSPVAPSPPPLPPPPIMRRAAAMSPATSAPISAAEAASLSRPRIHPILRGGRQISEDLFWVLPPRSKRRRQLLLFPSVSSPAESTVDGAESTPPLKPEQRTYGPGRTPMDLVRSVTEQVFGVTEEESHAALSLHRWDSEAAIRYLKVEQLFRLGLADRDACRELLSEHDWRLEAACATAAATVAAAGDAAAASAFETGCLS</sequence>
<proteinExistence type="predicted"/>
<feature type="compositionally biased region" description="Low complexity" evidence="1">
    <location>
        <begin position="60"/>
        <end position="80"/>
    </location>
</feature>
<comment type="caution">
    <text evidence="2">The sequence shown here is derived from an EMBL/GenBank/DDBJ whole genome shotgun (WGS) entry which is preliminary data.</text>
</comment>
<dbReference type="OrthoDB" id="635774at2759"/>
<accession>A0A267EWF5</accession>
<dbReference type="Proteomes" id="UP000215902">
    <property type="component" value="Unassembled WGS sequence"/>
</dbReference>
<dbReference type="EMBL" id="NIVC01001610">
    <property type="protein sequence ID" value="PAA65865.1"/>
    <property type="molecule type" value="Genomic_DNA"/>
</dbReference>
<organism evidence="2 3">
    <name type="scientific">Macrostomum lignano</name>
    <dbReference type="NCBI Taxonomy" id="282301"/>
    <lineage>
        <taxon>Eukaryota</taxon>
        <taxon>Metazoa</taxon>
        <taxon>Spiralia</taxon>
        <taxon>Lophotrochozoa</taxon>
        <taxon>Platyhelminthes</taxon>
        <taxon>Rhabditophora</taxon>
        <taxon>Macrostomorpha</taxon>
        <taxon>Macrostomida</taxon>
        <taxon>Macrostomidae</taxon>
        <taxon>Macrostomum</taxon>
    </lineage>
</organism>
<dbReference type="AlphaFoldDB" id="A0A267EWF5"/>